<evidence type="ECO:0000313" key="3">
    <source>
        <dbReference type="Proteomes" id="UP000245056"/>
    </source>
</evidence>
<feature type="region of interest" description="Disordered" evidence="1">
    <location>
        <begin position="69"/>
        <end position="98"/>
    </location>
</feature>
<evidence type="ECO:0000313" key="2">
    <source>
        <dbReference type="EMBL" id="PWE43689.1"/>
    </source>
</evidence>
<gene>
    <name evidence="2" type="ORF">C9I49_15395</name>
</gene>
<name>A0A2U2D6S6_9PSED</name>
<proteinExistence type="predicted"/>
<accession>A0A2U2D6S6</accession>
<protein>
    <submittedName>
        <fullName evidence="2">Uncharacterized protein</fullName>
    </submittedName>
</protein>
<comment type="caution">
    <text evidence="2">The sequence shown here is derived from an EMBL/GenBank/DDBJ whole genome shotgun (WGS) entry which is preliminary data.</text>
</comment>
<sequence length="184" mass="20524">MGLFMQFWAWLFEDKRSAWEQKQDRQAIEAFNKLKNYSVSDRGGLSMDPEELRELVTTGREELKHLVQPPSSNRTTHVPPFTTAPLTGHQGGSSPSASGMDDFVEVVTWRRLASGASVRYVCLESLTTKQYAVTSTDLLSLPKNNDQTVLDTKANQRIIRALSCADFGWFDSPSAAMDAFDASI</sequence>
<reference evidence="2 3" key="1">
    <citation type="submission" date="2018-05" db="EMBL/GenBank/DDBJ databases">
        <title>Genome sequences of two Antarctic strains of Pseudomonas prosekii: insights into adaptation to extreme conditions.</title>
        <authorList>
            <person name="Snopkova K."/>
            <person name="Dufkova K."/>
            <person name="Cejkova D."/>
            <person name="Sedlacek I."/>
            <person name="Smajs D."/>
        </authorList>
    </citation>
    <scope>NUCLEOTIDE SEQUENCE [LARGE SCALE GENOMIC DNA]</scope>
    <source>
        <strain evidence="2 3">P2673</strain>
    </source>
</reference>
<dbReference type="Proteomes" id="UP000245056">
    <property type="component" value="Unassembled WGS sequence"/>
</dbReference>
<evidence type="ECO:0000256" key="1">
    <source>
        <dbReference type="SAM" id="MobiDB-lite"/>
    </source>
</evidence>
<organism evidence="2 3">
    <name type="scientific">Pseudomonas prosekii</name>
    <dbReference type="NCBI Taxonomy" id="1148509"/>
    <lineage>
        <taxon>Bacteria</taxon>
        <taxon>Pseudomonadati</taxon>
        <taxon>Pseudomonadota</taxon>
        <taxon>Gammaproteobacteria</taxon>
        <taxon>Pseudomonadales</taxon>
        <taxon>Pseudomonadaceae</taxon>
        <taxon>Pseudomonas</taxon>
    </lineage>
</organism>
<dbReference type="AlphaFoldDB" id="A0A2U2D6S6"/>
<dbReference type="EMBL" id="QFAW01000019">
    <property type="protein sequence ID" value="PWE43689.1"/>
    <property type="molecule type" value="Genomic_DNA"/>
</dbReference>